<gene>
    <name evidence="1" type="ORF">UFOPK3268_01775</name>
</gene>
<dbReference type="EMBL" id="CAFBIZ010000301">
    <property type="protein sequence ID" value="CAB4852716.1"/>
    <property type="molecule type" value="Genomic_DNA"/>
</dbReference>
<proteinExistence type="predicted"/>
<sequence>MAHGVLDHLIGHEAVALTRDDVEHRLHPDELRERGRHDRLAKLLAHARDLFEHGGQTVGHPMLSQLVLQRARHTAGQLVVVDARVVLGHGAGGESSVAGGPFEVPRHWLEHRGVEPVLEPELLEDRHHAFGRRQRGTIGHRTSGRVQHGESGLESLDVVVLGEPSGVVTVQFECRGTGARAKCGEQSFGAFGLEDTCGVFDVDRLHARPTRHLTGTLGEEGVVMDVGEPVHDRGHRGTPGLVDDLRQPQQRGHVVKTVVDPEARHAVLDQSADPEIHDGVGGEPHPHDVARAHSAANTVVREVRHQEVRGGPGILAELPKQNCEHPWAGEIDDLESGAVQVRQGLRRLVGAQSDAPQTLLPIAERLVDELDGACHDQELLGGQCWAYSLLLPRQDSDRVGLARYCHRPLTSRRLISMVRM</sequence>
<evidence type="ECO:0000313" key="1">
    <source>
        <dbReference type="EMBL" id="CAB4852716.1"/>
    </source>
</evidence>
<organism evidence="1">
    <name type="scientific">freshwater metagenome</name>
    <dbReference type="NCBI Taxonomy" id="449393"/>
    <lineage>
        <taxon>unclassified sequences</taxon>
        <taxon>metagenomes</taxon>
        <taxon>ecological metagenomes</taxon>
    </lineage>
</organism>
<accession>A0A6J7C3Q8</accession>
<reference evidence="1" key="1">
    <citation type="submission" date="2020-05" db="EMBL/GenBank/DDBJ databases">
        <authorList>
            <person name="Chiriac C."/>
            <person name="Salcher M."/>
            <person name="Ghai R."/>
            <person name="Kavagutti S V."/>
        </authorList>
    </citation>
    <scope>NUCLEOTIDE SEQUENCE</scope>
</reference>
<name>A0A6J7C3Q8_9ZZZZ</name>
<dbReference type="AlphaFoldDB" id="A0A6J7C3Q8"/>
<protein>
    <submittedName>
        <fullName evidence="1">Unannotated protein</fullName>
    </submittedName>
</protein>